<keyword evidence="1" id="KW-0812">Transmembrane</keyword>
<evidence type="ECO:0008006" key="4">
    <source>
        <dbReference type="Google" id="ProtNLM"/>
    </source>
</evidence>
<dbReference type="STRING" id="1888892.BFL28_10065"/>
<keyword evidence="1" id="KW-0472">Membrane</keyword>
<sequence>MRADSSIQFDLPWFKPDTAPPPRWLLELFDALGRFVKWVGGGWTVLMWLAIAAAVAAALFILYRPLREWLALRLGRQPQSEAPRWVPQAAAARALLDEADQLAAQGRFAEAVRLILHRSIQDIEAWRGDPLRPSLTSRDIARFDALPDAARGIFARIVADVERSLFAGGMLTRTDWERARGDYAGFALGSR</sequence>
<proteinExistence type="predicted"/>
<evidence type="ECO:0000256" key="1">
    <source>
        <dbReference type="SAM" id="Phobius"/>
    </source>
</evidence>
<comment type="caution">
    <text evidence="2">The sequence shown here is derived from an EMBL/GenBank/DDBJ whole genome shotgun (WGS) entry which is preliminary data.</text>
</comment>
<accession>A0A1E3M345</accession>
<protein>
    <recommendedName>
        <fullName evidence="4">DUF4129 domain-containing protein</fullName>
    </recommendedName>
</protein>
<gene>
    <name evidence="2" type="ORF">BFL28_10065</name>
</gene>
<dbReference type="Proteomes" id="UP000094487">
    <property type="component" value="Unassembled WGS sequence"/>
</dbReference>
<evidence type="ECO:0000313" key="3">
    <source>
        <dbReference type="Proteomes" id="UP000094487"/>
    </source>
</evidence>
<reference evidence="2 3" key="1">
    <citation type="submission" date="2016-08" db="EMBL/GenBank/DDBJ databases">
        <title>Draft genome of the agarase producing Sphingomonas sp. MCT13.</title>
        <authorList>
            <person name="D'Andrea M.M."/>
            <person name="Rossolini G.M."/>
            <person name="Thaller M.C."/>
        </authorList>
    </citation>
    <scope>NUCLEOTIDE SEQUENCE [LARGE SCALE GENOMIC DNA]</scope>
    <source>
        <strain evidence="2 3">MCT13</strain>
    </source>
</reference>
<name>A0A1E3M345_9SPHN</name>
<evidence type="ECO:0000313" key="2">
    <source>
        <dbReference type="EMBL" id="ODP39490.1"/>
    </source>
</evidence>
<keyword evidence="1" id="KW-1133">Transmembrane helix</keyword>
<dbReference type="EMBL" id="MDDS01000005">
    <property type="protein sequence ID" value="ODP39490.1"/>
    <property type="molecule type" value="Genomic_DNA"/>
</dbReference>
<organism evidence="2 3">
    <name type="scientific">Sphingomonas turrisvirgatae</name>
    <dbReference type="NCBI Taxonomy" id="1888892"/>
    <lineage>
        <taxon>Bacteria</taxon>
        <taxon>Pseudomonadati</taxon>
        <taxon>Pseudomonadota</taxon>
        <taxon>Alphaproteobacteria</taxon>
        <taxon>Sphingomonadales</taxon>
        <taxon>Sphingomonadaceae</taxon>
        <taxon>Sphingomonas</taxon>
    </lineage>
</organism>
<keyword evidence="3" id="KW-1185">Reference proteome</keyword>
<feature type="transmembrane region" description="Helical" evidence="1">
    <location>
        <begin position="45"/>
        <end position="63"/>
    </location>
</feature>
<dbReference type="AlphaFoldDB" id="A0A1E3M345"/>